<dbReference type="PANTHER" id="PTHR15680:SF9">
    <property type="entry name" value="LARGE RIBOSOMAL SUBUNIT PROTEIN BL19M"/>
    <property type="match status" value="1"/>
</dbReference>
<evidence type="ECO:0000313" key="8">
    <source>
        <dbReference type="Proteomes" id="UP000006362"/>
    </source>
</evidence>
<dbReference type="KEGG" id="tam:Theam_1545"/>
<comment type="similarity">
    <text evidence="1 5 6">Belongs to the bacterial ribosomal protein bL19 family.</text>
</comment>
<keyword evidence="2 5" id="KW-0689">Ribosomal protein</keyword>
<reference evidence="7" key="1">
    <citation type="submission" date="2011-01" db="EMBL/GenBank/DDBJ databases">
        <title>Complete sequence of chromosome of Thermovibrio ammonificans HB-1.</title>
        <authorList>
            <consortium name="US DOE Joint Genome Institute"/>
            <person name="Lucas S."/>
            <person name="Copeland A."/>
            <person name="Lapidus A."/>
            <person name="Cheng J.-F."/>
            <person name="Goodwin L."/>
            <person name="Pitluck S."/>
            <person name="Davenport K."/>
            <person name="Detter J.C."/>
            <person name="Han C."/>
            <person name="Tapia R."/>
            <person name="Land M."/>
            <person name="Hauser L."/>
            <person name="Kyrpides N."/>
            <person name="Ivanova N."/>
            <person name="Ovchinnikova G."/>
            <person name="Vetriani C."/>
            <person name="Woyke T."/>
        </authorList>
    </citation>
    <scope>NUCLEOTIDE SEQUENCE [LARGE SCALE GENOMIC DNA]</scope>
    <source>
        <strain evidence="7">HB-1</strain>
    </source>
</reference>
<proteinExistence type="inferred from homology"/>
<dbReference type="eggNOG" id="COG0335">
    <property type="taxonomic scope" value="Bacteria"/>
</dbReference>
<dbReference type="GO" id="GO:0022625">
    <property type="term" value="C:cytosolic large ribosomal subunit"/>
    <property type="evidence" value="ECO:0007669"/>
    <property type="project" value="TreeGrafter"/>
</dbReference>
<name>E8T4P7_THEA1</name>
<evidence type="ECO:0000256" key="4">
    <source>
        <dbReference type="ARBA" id="ARBA00035171"/>
    </source>
</evidence>
<evidence type="ECO:0000256" key="6">
    <source>
        <dbReference type="RuleBase" id="RU000559"/>
    </source>
</evidence>
<dbReference type="InterPro" id="IPR008991">
    <property type="entry name" value="Translation_prot_SH3-like_sf"/>
</dbReference>
<dbReference type="SUPFAM" id="SSF50104">
    <property type="entry name" value="Translation proteins SH3-like domain"/>
    <property type="match status" value="1"/>
</dbReference>
<dbReference type="AlphaFoldDB" id="E8T4P7"/>
<dbReference type="GO" id="GO:0003735">
    <property type="term" value="F:structural constituent of ribosome"/>
    <property type="evidence" value="ECO:0007669"/>
    <property type="project" value="InterPro"/>
</dbReference>
<dbReference type="FunFam" id="2.30.30.790:FF:000001">
    <property type="entry name" value="50S ribosomal protein L19"/>
    <property type="match status" value="1"/>
</dbReference>
<organism evidence="7 8">
    <name type="scientific">Thermovibrio ammonificans (strain DSM 15698 / JCM 12110 / HB-1)</name>
    <dbReference type="NCBI Taxonomy" id="648996"/>
    <lineage>
        <taxon>Bacteria</taxon>
        <taxon>Pseudomonadati</taxon>
        <taxon>Aquificota</taxon>
        <taxon>Aquificia</taxon>
        <taxon>Desulfurobacteriales</taxon>
        <taxon>Desulfurobacteriaceae</taxon>
        <taxon>Thermovibrio</taxon>
    </lineage>
</organism>
<dbReference type="PRINTS" id="PR00061">
    <property type="entry name" value="RIBOSOMALL19"/>
</dbReference>
<accession>E8T4P7</accession>
<gene>
    <name evidence="5" type="primary">rplS</name>
    <name evidence="7" type="ordered locus">Theam_1545</name>
</gene>
<dbReference type="Proteomes" id="UP000006362">
    <property type="component" value="Chromosome"/>
</dbReference>
<dbReference type="Gene3D" id="2.30.30.790">
    <property type="match status" value="1"/>
</dbReference>
<protein>
    <recommendedName>
        <fullName evidence="4 5">Large ribosomal subunit protein bL19</fullName>
    </recommendedName>
</protein>
<dbReference type="InterPro" id="IPR001857">
    <property type="entry name" value="Ribosomal_bL19"/>
</dbReference>
<dbReference type="InterPro" id="IPR018257">
    <property type="entry name" value="Ribosomal_bL19_CS"/>
</dbReference>
<dbReference type="HAMAP" id="MF_00402">
    <property type="entry name" value="Ribosomal_bL19"/>
    <property type="match status" value="1"/>
</dbReference>
<evidence type="ECO:0000256" key="5">
    <source>
        <dbReference type="HAMAP-Rule" id="MF_00402"/>
    </source>
</evidence>
<keyword evidence="3 5" id="KW-0687">Ribonucleoprotein</keyword>
<dbReference type="EMBL" id="CP002444">
    <property type="protein sequence ID" value="ADU97505.1"/>
    <property type="molecule type" value="Genomic_DNA"/>
</dbReference>
<evidence type="ECO:0000313" key="7">
    <source>
        <dbReference type="EMBL" id="ADU97505.1"/>
    </source>
</evidence>
<evidence type="ECO:0000256" key="3">
    <source>
        <dbReference type="ARBA" id="ARBA00023274"/>
    </source>
</evidence>
<keyword evidence="8" id="KW-1185">Reference proteome</keyword>
<dbReference type="PIRSF" id="PIRSF002191">
    <property type="entry name" value="Ribosomal_L19"/>
    <property type="match status" value="1"/>
</dbReference>
<dbReference type="PANTHER" id="PTHR15680">
    <property type="entry name" value="RIBOSOMAL PROTEIN L19"/>
    <property type="match status" value="1"/>
</dbReference>
<dbReference type="HOGENOM" id="CLU_103507_2_1_0"/>
<dbReference type="InterPro" id="IPR038657">
    <property type="entry name" value="Ribosomal_bL19_sf"/>
</dbReference>
<evidence type="ECO:0000256" key="2">
    <source>
        <dbReference type="ARBA" id="ARBA00022980"/>
    </source>
</evidence>
<comment type="function">
    <text evidence="5 6">This protein is located at the 30S-50S ribosomal subunit interface and may play a role in the structure and function of the aminoacyl-tRNA binding site.</text>
</comment>
<dbReference type="Pfam" id="PF01245">
    <property type="entry name" value="Ribosomal_L19"/>
    <property type="match status" value="1"/>
</dbReference>
<dbReference type="NCBIfam" id="TIGR01024">
    <property type="entry name" value="rplS_bact"/>
    <property type="match status" value="1"/>
</dbReference>
<dbReference type="STRING" id="648996.Theam_1545"/>
<dbReference type="OrthoDB" id="9803541at2"/>
<dbReference type="PROSITE" id="PS01015">
    <property type="entry name" value="RIBOSOMAL_L19"/>
    <property type="match status" value="1"/>
</dbReference>
<sequence length="124" mass="14380">MLGGLDALMKAVQEKYIRKDIPEFRVGDTVRVYVKVKEGDKERIQAFEGVVIRKRGGGTDATFTVRKVSYGIGIERTFPLHSPVVDKIEVLKRGIVRRARLYYLRERKGKAARIKERKEWMTKK</sequence>
<dbReference type="GO" id="GO:0006412">
    <property type="term" value="P:translation"/>
    <property type="evidence" value="ECO:0007669"/>
    <property type="project" value="UniProtKB-UniRule"/>
</dbReference>
<evidence type="ECO:0000256" key="1">
    <source>
        <dbReference type="ARBA" id="ARBA00005781"/>
    </source>
</evidence>